<dbReference type="AlphaFoldDB" id="A0A1B9B6W6"/>
<dbReference type="EMBL" id="MAYT01000005">
    <property type="protein sequence ID" value="OCA91818.1"/>
    <property type="molecule type" value="Genomic_DNA"/>
</dbReference>
<comment type="caution">
    <text evidence="1">The sequence shown here is derived from an EMBL/GenBank/DDBJ whole genome shotgun (WGS) entry which is preliminary data.</text>
</comment>
<proteinExistence type="predicted"/>
<gene>
    <name evidence="1" type="ORF">A8F95_19835</name>
</gene>
<accession>A0A1B9B6W6</accession>
<protein>
    <submittedName>
        <fullName evidence="1">Uncharacterized protein</fullName>
    </submittedName>
</protein>
<reference evidence="2" key="1">
    <citation type="submission" date="2016-05" db="EMBL/GenBank/DDBJ databases">
        <authorList>
            <person name="Liu B."/>
            <person name="Wang J."/>
            <person name="Zhu Y."/>
            <person name="Liu G."/>
            <person name="Chen Q."/>
            <person name="Chen Z."/>
            <person name="Lan J."/>
            <person name="Che J."/>
            <person name="Ge C."/>
            <person name="Shi H."/>
            <person name="Pan Z."/>
            <person name="Liu X."/>
        </authorList>
    </citation>
    <scope>NUCLEOTIDE SEQUENCE [LARGE SCALE GENOMIC DNA]</scope>
    <source>
        <strain evidence="2">FJAT-27215</strain>
    </source>
</reference>
<evidence type="ECO:0000313" key="2">
    <source>
        <dbReference type="Proteomes" id="UP000092578"/>
    </source>
</evidence>
<dbReference type="Proteomes" id="UP000092578">
    <property type="component" value="Unassembled WGS sequence"/>
</dbReference>
<organism evidence="1 2">
    <name type="scientific">Pseudobacillus wudalianchiensis</name>
    <dbReference type="NCBI Taxonomy" id="1743143"/>
    <lineage>
        <taxon>Bacteria</taxon>
        <taxon>Bacillati</taxon>
        <taxon>Bacillota</taxon>
        <taxon>Bacilli</taxon>
        <taxon>Bacillales</taxon>
        <taxon>Bacillaceae</taxon>
        <taxon>Pseudobacillus</taxon>
    </lineage>
</organism>
<name>A0A1B9B6W6_9BACI</name>
<evidence type="ECO:0000313" key="1">
    <source>
        <dbReference type="EMBL" id="OCA91818.1"/>
    </source>
</evidence>
<keyword evidence="2" id="KW-1185">Reference proteome</keyword>
<sequence>MVFVHACKKGTKGLSILRLFYKRDLKSKSFENPLIKEWIKGELTMWRKLKFTWPKFITRRDKEKDQLLDEELLKRIVRLSIESRRHQRGEANRMELKVMKGGKD</sequence>